<accession>A0A6M3XR67</accession>
<dbReference type="CDD" id="cd01029">
    <property type="entry name" value="TOPRIM_primases"/>
    <property type="match status" value="1"/>
</dbReference>
<sequence>MGGAAALTTDNSNPFARVKKAAGRPGSDANGVRGHSEGEWVAPVPADAPPAPDRHPTKGVWSARWTYRDAAGRVLGYVVRIDAEDGKQVLPLTCWREAGELRWRWKGFSDPRPLYGLDHLAQMPTSPVLVVEGEKTADAARDRFPGFAVVTWPGGSKATGKVDWSPLAGREVTIFPDADAPGRKAADDVARRASAAGADVVSVVNVPTFLPDGWDLADEWPVGFGLAEATGAIEEARFEGSAGGVELPYGFKLDAEGLWFEVVTGKKGEKTFFKVSAPFEPLGEARDPDGSGWGVVIRFRDPDGRVKTEVVSRAALVSDGAGVKARLASEGLMIVPGRGQYDRFTACLAELRCTRRITLVNATGWAPGDRFVLPSRVVGPPGAEQVLFTGDAGALHYRTAGTLEGWREGVAAKATGNPLLLLALSIGFAGPLLRPLGLEGGGFHFRGGSSSGKTTLGLAAGSIWGGGGPLGSAHSWRATANALEMIAYGHSETLLVLDELALVAPEEAGQAAYALATGQGKARSKTDGQLRKRSEWRAIMLSTGEIGLADHIRASRRGDRAMAGQELRLLDIAADAGKGMGVWEALHTFTGPAEMSDALKAATREHYGHAGPAFLERFVQDIHDAKRIAGEVMAGFMATAKRPDDHGQVHRAALRFALVAAAGELASAFSVAPWDGEEASAAGLALFNRWADAFGRSAPREERDVLRTLKGAIEQQLSRFANLNEDRGTEWEEATSDRAGEARSLSTLGLRHVAGPDTFYLFHDAGWAEVFRGFDLRFAAQTVLDAGYLEKGDGKHLKKQKKVQLQNRRFYWVKASILELDTE</sequence>
<dbReference type="InterPro" id="IPR009270">
    <property type="entry name" value="DUF927"/>
</dbReference>
<reference evidence="3" key="1">
    <citation type="submission" date="2020-03" db="EMBL/GenBank/DDBJ databases">
        <title>The deep terrestrial virosphere.</title>
        <authorList>
            <person name="Holmfeldt K."/>
            <person name="Nilsson E."/>
            <person name="Simone D."/>
            <person name="Lopez-Fernandez M."/>
            <person name="Wu X."/>
            <person name="de Brujin I."/>
            <person name="Lundin D."/>
            <person name="Andersson A."/>
            <person name="Bertilsson S."/>
            <person name="Dopson M."/>
        </authorList>
    </citation>
    <scope>NUCLEOTIDE SEQUENCE</scope>
    <source>
        <strain evidence="3">TM448B01721</strain>
    </source>
</reference>
<dbReference type="EMBL" id="MT144813">
    <property type="protein sequence ID" value="QJH99857.1"/>
    <property type="molecule type" value="Genomic_DNA"/>
</dbReference>
<dbReference type="InterPro" id="IPR034154">
    <property type="entry name" value="TOPRIM_DnaG/twinkle"/>
</dbReference>
<proteinExistence type="predicted"/>
<dbReference type="AlphaFoldDB" id="A0A6M3XR67"/>
<gene>
    <name evidence="3" type="ORF">TM448B01721_0004</name>
</gene>
<protein>
    <recommendedName>
        <fullName evidence="2">DUF927 domain-containing protein</fullName>
    </recommendedName>
</protein>
<evidence type="ECO:0000259" key="2">
    <source>
        <dbReference type="Pfam" id="PF06048"/>
    </source>
</evidence>
<evidence type="ECO:0000256" key="1">
    <source>
        <dbReference type="SAM" id="MobiDB-lite"/>
    </source>
</evidence>
<feature type="region of interest" description="Disordered" evidence="1">
    <location>
        <begin position="1"/>
        <end position="57"/>
    </location>
</feature>
<evidence type="ECO:0000313" key="3">
    <source>
        <dbReference type="EMBL" id="QJH99857.1"/>
    </source>
</evidence>
<feature type="domain" description="DUF927" evidence="2">
    <location>
        <begin position="251"/>
        <end position="533"/>
    </location>
</feature>
<dbReference type="Gene3D" id="3.40.1360.10">
    <property type="match status" value="1"/>
</dbReference>
<name>A0A6M3XR67_9ZZZZ</name>
<dbReference type="Pfam" id="PF06048">
    <property type="entry name" value="DUF927"/>
    <property type="match status" value="1"/>
</dbReference>
<organism evidence="3">
    <name type="scientific">viral metagenome</name>
    <dbReference type="NCBI Taxonomy" id="1070528"/>
    <lineage>
        <taxon>unclassified sequences</taxon>
        <taxon>metagenomes</taxon>
        <taxon>organismal metagenomes</taxon>
    </lineage>
</organism>